<keyword evidence="3" id="KW-1185">Reference proteome</keyword>
<evidence type="ECO:0000313" key="2">
    <source>
        <dbReference type="EMBL" id="MFC4714853.1"/>
    </source>
</evidence>
<name>A0ABV9MJP7_9MICC</name>
<protein>
    <recommendedName>
        <fullName evidence="4">Secreted protein</fullName>
    </recommendedName>
</protein>
<sequence length="188" mass="19695">MKNFLSRAAAIIGASLLAGSILTTPAMAASTADAPTSSTAAYAASPIELSGFFVEQEESNFEEITKNLTEEELTLLESGEPAVVHQEVGTAEITKVEKASNVQTYALLPASNCSGSVNACLYGGGTPYVDYGFVGIGTQTGSWNHRVSYGSQNRSMRACDSSVCYSKVGPKVKVKLSGPTTMKSVTVY</sequence>
<feature type="signal peptide" evidence="1">
    <location>
        <begin position="1"/>
        <end position="28"/>
    </location>
</feature>
<proteinExistence type="predicted"/>
<gene>
    <name evidence="2" type="ORF">ACFO7V_01680</name>
</gene>
<dbReference type="RefSeq" id="WP_346058877.1">
    <property type="nucleotide sequence ID" value="NZ_BAAAVQ010000013.1"/>
</dbReference>
<evidence type="ECO:0008006" key="4">
    <source>
        <dbReference type="Google" id="ProtNLM"/>
    </source>
</evidence>
<evidence type="ECO:0000313" key="3">
    <source>
        <dbReference type="Proteomes" id="UP001595884"/>
    </source>
</evidence>
<dbReference type="Proteomes" id="UP001595884">
    <property type="component" value="Unassembled WGS sequence"/>
</dbReference>
<reference evidence="3" key="1">
    <citation type="journal article" date="2019" name="Int. J. Syst. Evol. Microbiol.">
        <title>The Global Catalogue of Microorganisms (GCM) 10K type strain sequencing project: providing services to taxonomists for standard genome sequencing and annotation.</title>
        <authorList>
            <consortium name="The Broad Institute Genomics Platform"/>
            <consortium name="The Broad Institute Genome Sequencing Center for Infectious Disease"/>
            <person name="Wu L."/>
            <person name="Ma J."/>
        </authorList>
    </citation>
    <scope>NUCLEOTIDE SEQUENCE [LARGE SCALE GENOMIC DNA]</scope>
    <source>
        <strain evidence="3">CGMCC 1.12849</strain>
    </source>
</reference>
<organism evidence="2 3">
    <name type="scientific">Glutamicibacter bergerei</name>
    <dbReference type="NCBI Taxonomy" id="256702"/>
    <lineage>
        <taxon>Bacteria</taxon>
        <taxon>Bacillati</taxon>
        <taxon>Actinomycetota</taxon>
        <taxon>Actinomycetes</taxon>
        <taxon>Micrococcales</taxon>
        <taxon>Micrococcaceae</taxon>
        <taxon>Glutamicibacter</taxon>
    </lineage>
</organism>
<evidence type="ECO:0000256" key="1">
    <source>
        <dbReference type="SAM" id="SignalP"/>
    </source>
</evidence>
<dbReference type="EMBL" id="JBHSHE010000009">
    <property type="protein sequence ID" value="MFC4714853.1"/>
    <property type="molecule type" value="Genomic_DNA"/>
</dbReference>
<accession>A0ABV9MJP7</accession>
<comment type="caution">
    <text evidence="2">The sequence shown here is derived from an EMBL/GenBank/DDBJ whole genome shotgun (WGS) entry which is preliminary data.</text>
</comment>
<keyword evidence="1" id="KW-0732">Signal</keyword>
<feature type="chain" id="PRO_5046634976" description="Secreted protein" evidence="1">
    <location>
        <begin position="29"/>
        <end position="188"/>
    </location>
</feature>